<reference evidence="3" key="1">
    <citation type="journal article" date="2020" name="New Phytol.">
        <title>Comparative genomics reveals dynamic genome evolution in host specialist ectomycorrhizal fungi.</title>
        <authorList>
            <person name="Lofgren L.A."/>
            <person name="Nguyen N.H."/>
            <person name="Vilgalys R."/>
            <person name="Ruytinx J."/>
            <person name="Liao H.L."/>
            <person name="Branco S."/>
            <person name="Kuo A."/>
            <person name="LaButti K."/>
            <person name="Lipzen A."/>
            <person name="Andreopoulos W."/>
            <person name="Pangilinan J."/>
            <person name="Riley R."/>
            <person name="Hundley H."/>
            <person name="Na H."/>
            <person name="Barry K."/>
            <person name="Grigoriev I.V."/>
            <person name="Stajich J.E."/>
            <person name="Kennedy P.G."/>
        </authorList>
    </citation>
    <scope>NUCLEOTIDE SEQUENCE</scope>
    <source>
        <strain evidence="3">S12</strain>
    </source>
</reference>
<dbReference type="EMBL" id="JABBWE010000130">
    <property type="protein sequence ID" value="KAG1784752.1"/>
    <property type="molecule type" value="Genomic_DNA"/>
</dbReference>
<evidence type="ECO:0000259" key="2">
    <source>
        <dbReference type="Pfam" id="PF24883"/>
    </source>
</evidence>
<dbReference type="Proteomes" id="UP000719766">
    <property type="component" value="Unassembled WGS sequence"/>
</dbReference>
<dbReference type="AlphaFoldDB" id="A0A9P7AAS3"/>
<organism evidence="3 4">
    <name type="scientific">Suillus plorans</name>
    <dbReference type="NCBI Taxonomy" id="116603"/>
    <lineage>
        <taxon>Eukaryota</taxon>
        <taxon>Fungi</taxon>
        <taxon>Dikarya</taxon>
        <taxon>Basidiomycota</taxon>
        <taxon>Agaricomycotina</taxon>
        <taxon>Agaricomycetes</taxon>
        <taxon>Agaricomycetidae</taxon>
        <taxon>Boletales</taxon>
        <taxon>Suillineae</taxon>
        <taxon>Suillaceae</taxon>
        <taxon>Suillus</taxon>
    </lineage>
</organism>
<sequence length="370" mass="41449">MDQADLSQLRTEFIKLANDLASSRLRGIDLEDLKLPEDSELELRLKKRDKFMAKVKAFLGSCDGFLQPLAGMSPIAAPLYGGLKCIVTVIYGLNDVLDGLPLIIRSERTTNLSEQRHAIISAFKAFIAFMQILRDYIGAKTWVVKRIAKSPNIPGKLRTAREEMRAALHSAHFGTFVAYVENEQRWYISHVIDTIQKKEEDAGHRGVLLYYFCGADPAADQYSDVRQEASSKAILMTLLRQIVSACHHSIAGFGEVLEYVDYERNELSEKGLRTRIANLLESFDTVRIIIDAVDCCENRAFQQDGLIPWILNNMPAHAYILLTACRNPYVTSLLDGLPTIAMGSDSTTQSDLEAYARHVTQLYIGEAILS</sequence>
<comment type="caution">
    <text evidence="3">The sequence shown here is derived from an EMBL/GenBank/DDBJ whole genome shotgun (WGS) entry which is preliminary data.</text>
</comment>
<evidence type="ECO:0000313" key="4">
    <source>
        <dbReference type="Proteomes" id="UP000719766"/>
    </source>
</evidence>
<proteinExistence type="predicted"/>
<feature type="domain" description="Nephrocystin 3-like N-terminal" evidence="2">
    <location>
        <begin position="188"/>
        <end position="310"/>
    </location>
</feature>
<dbReference type="InterPro" id="IPR056884">
    <property type="entry name" value="NPHP3-like_N"/>
</dbReference>
<protein>
    <recommendedName>
        <fullName evidence="2">Nephrocystin 3-like N-terminal domain-containing protein</fullName>
    </recommendedName>
</protein>
<dbReference type="Pfam" id="PF24883">
    <property type="entry name" value="NPHP3_N"/>
    <property type="match status" value="1"/>
</dbReference>
<evidence type="ECO:0000256" key="1">
    <source>
        <dbReference type="ARBA" id="ARBA00022737"/>
    </source>
</evidence>
<evidence type="ECO:0000313" key="3">
    <source>
        <dbReference type="EMBL" id="KAG1784752.1"/>
    </source>
</evidence>
<accession>A0A9P7AAS3</accession>
<keyword evidence="1" id="KW-0677">Repeat</keyword>
<gene>
    <name evidence="3" type="ORF">HD556DRAFT_1314824</name>
</gene>
<dbReference type="OrthoDB" id="2625791at2759"/>
<name>A0A9P7AAS3_9AGAM</name>
<dbReference type="GeneID" id="64594774"/>
<dbReference type="RefSeq" id="XP_041152237.1">
    <property type="nucleotide sequence ID" value="XM_041301010.1"/>
</dbReference>
<keyword evidence="4" id="KW-1185">Reference proteome</keyword>